<sequence length="444" mass="50443">MMEFEFHIPEDARLRAHILQRSNLKLVKTVMDHFNERRWEDFRNSSLGYLAEVPDIQFSAQLIQQLVFRTVRTNKLYELWFSVQGHLTRFGLQEYAFVTRLRCSSFLEGVEYERLLQRRRLKERHLLHGFRGTWAKKFQKAKRRKEKEITYTVHGFPIAMQVLAYEALPKVREHDIARIVVVPLFNASGDDSRDDEHGGREDSDEEASEGGSSEEQMSRGDEEKGASSSDPDGEDSEDTGEFKGDRSSAREDTRGRDRGPLPQLDHREVLLHSDGARHRQQLLEHLHQALLEGTRRSCSTLVARAGPTTTVVATGIETEASISGFLPEDVYGGPVKPCPNEKDIPMDTGNMQGATEPSNAVGDDDDDDDAEGCDGVVTKFVASRSILEHESEFLQRDSARHDCEDRSLLPELRIRGEGEENEELNVMNWSESTTMVLYSFLDGD</sequence>
<dbReference type="Proteomes" id="UP000594638">
    <property type="component" value="Unassembled WGS sequence"/>
</dbReference>
<evidence type="ECO:0000313" key="3">
    <source>
        <dbReference type="EMBL" id="CAA2959632.1"/>
    </source>
</evidence>
<gene>
    <name evidence="3" type="ORF">OLEA9_A024365</name>
</gene>
<dbReference type="PANTHER" id="PTHR48449:SF1">
    <property type="entry name" value="DUF1985 DOMAIN-CONTAINING PROTEIN"/>
    <property type="match status" value="1"/>
</dbReference>
<proteinExistence type="predicted"/>
<dbReference type="AlphaFoldDB" id="A0A8S0PY59"/>
<feature type="compositionally biased region" description="Basic and acidic residues" evidence="1">
    <location>
        <begin position="190"/>
        <end position="201"/>
    </location>
</feature>
<feature type="compositionally biased region" description="Basic and acidic residues" evidence="1">
    <location>
        <begin position="240"/>
        <end position="266"/>
    </location>
</feature>
<feature type="region of interest" description="Disordered" evidence="1">
    <location>
        <begin position="342"/>
        <end position="368"/>
    </location>
</feature>
<dbReference type="Pfam" id="PF09331">
    <property type="entry name" value="DUF1985"/>
    <property type="match status" value="1"/>
</dbReference>
<dbReference type="InterPro" id="IPR015410">
    <property type="entry name" value="DUF1985"/>
</dbReference>
<protein>
    <recommendedName>
        <fullName evidence="2">DUF1985 domain-containing protein</fullName>
    </recommendedName>
</protein>
<evidence type="ECO:0000256" key="1">
    <source>
        <dbReference type="SAM" id="MobiDB-lite"/>
    </source>
</evidence>
<dbReference type="EMBL" id="CACTIH010000337">
    <property type="protein sequence ID" value="CAA2959632.1"/>
    <property type="molecule type" value="Genomic_DNA"/>
</dbReference>
<feature type="compositionally biased region" description="Polar residues" evidence="1">
    <location>
        <begin position="349"/>
        <end position="358"/>
    </location>
</feature>
<evidence type="ECO:0000259" key="2">
    <source>
        <dbReference type="Pfam" id="PF09331"/>
    </source>
</evidence>
<comment type="caution">
    <text evidence="3">The sequence shown here is derived from an EMBL/GenBank/DDBJ whole genome shotgun (WGS) entry which is preliminary data.</text>
</comment>
<feature type="compositionally biased region" description="Basic and acidic residues" evidence="1">
    <location>
        <begin position="216"/>
        <end position="225"/>
    </location>
</feature>
<organism evidence="3 4">
    <name type="scientific">Olea europaea subsp. europaea</name>
    <dbReference type="NCBI Taxonomy" id="158383"/>
    <lineage>
        <taxon>Eukaryota</taxon>
        <taxon>Viridiplantae</taxon>
        <taxon>Streptophyta</taxon>
        <taxon>Embryophyta</taxon>
        <taxon>Tracheophyta</taxon>
        <taxon>Spermatophyta</taxon>
        <taxon>Magnoliopsida</taxon>
        <taxon>eudicotyledons</taxon>
        <taxon>Gunneridae</taxon>
        <taxon>Pentapetalae</taxon>
        <taxon>asterids</taxon>
        <taxon>lamiids</taxon>
        <taxon>Lamiales</taxon>
        <taxon>Oleaceae</taxon>
        <taxon>Oleeae</taxon>
        <taxon>Olea</taxon>
    </lineage>
</organism>
<accession>A0A8S0PY59</accession>
<keyword evidence="4" id="KW-1185">Reference proteome</keyword>
<dbReference type="PANTHER" id="PTHR48449">
    <property type="entry name" value="DUF1985 DOMAIN-CONTAINING PROTEIN"/>
    <property type="match status" value="1"/>
</dbReference>
<dbReference type="Gramene" id="OE9A024365T1">
    <property type="protein sequence ID" value="OE9A024365C1"/>
    <property type="gene ID" value="OE9A024365"/>
</dbReference>
<name>A0A8S0PY59_OLEEU</name>
<reference evidence="3 4" key="1">
    <citation type="submission" date="2019-12" db="EMBL/GenBank/DDBJ databases">
        <authorList>
            <person name="Alioto T."/>
            <person name="Alioto T."/>
            <person name="Gomez Garrido J."/>
        </authorList>
    </citation>
    <scope>NUCLEOTIDE SEQUENCE [LARGE SCALE GENOMIC DNA]</scope>
</reference>
<evidence type="ECO:0000313" key="4">
    <source>
        <dbReference type="Proteomes" id="UP000594638"/>
    </source>
</evidence>
<feature type="region of interest" description="Disordered" evidence="1">
    <location>
        <begin position="187"/>
        <end position="266"/>
    </location>
</feature>
<feature type="domain" description="DUF1985" evidence="2">
    <location>
        <begin position="68"/>
        <end position="124"/>
    </location>
</feature>